<proteinExistence type="predicted"/>
<evidence type="ECO:0000313" key="1">
    <source>
        <dbReference type="EMBL" id="KII67000.1"/>
    </source>
</evidence>
<sequence length="192" mass="22424">MNRLFLVILRKHRSPSPKRDCGIKKLRQFLNFPKTKTESTSECLKSLVEETADKNMGIFAFDDVLTTNQTSLVESPNVDLPLSYEKVFKVPQLKITNALEESRIVFVSLTFKNKIPPESSTFFRDFDYLFTKNNNSIVFEINFNHMALLQEFLNKHLKHYQFVTIKTTGKDKKPNEITLSYEKLNTQFTFPQ</sequence>
<protein>
    <submittedName>
        <fullName evidence="2">Uncharacterized protein</fullName>
    </submittedName>
</protein>
<reference evidence="2 3" key="1">
    <citation type="journal article" date="2014" name="Genome Biol. Evol.">
        <title>The genome of the myxosporean Thelohanellus kitauei shows adaptations to nutrient acquisition within its fish host.</title>
        <authorList>
            <person name="Yang Y."/>
            <person name="Xiong J."/>
            <person name="Zhou Z."/>
            <person name="Huo F."/>
            <person name="Miao W."/>
            <person name="Ran C."/>
            <person name="Liu Y."/>
            <person name="Zhang J."/>
            <person name="Feng J."/>
            <person name="Wang M."/>
            <person name="Wang M."/>
            <person name="Wang L."/>
            <person name="Yao B."/>
        </authorList>
    </citation>
    <scope>NUCLEOTIDE SEQUENCE [LARGE SCALE GENOMIC DNA]</scope>
    <source>
        <strain evidence="2">Wuqing</strain>
    </source>
</reference>
<name>A0A0C2JJL1_THEKT</name>
<evidence type="ECO:0000313" key="2">
    <source>
        <dbReference type="EMBL" id="KII69588.1"/>
    </source>
</evidence>
<gene>
    <name evidence="1" type="ORF">RF11_13658</name>
    <name evidence="2" type="ORF">RF11_16255</name>
</gene>
<evidence type="ECO:0000313" key="3">
    <source>
        <dbReference type="Proteomes" id="UP000031668"/>
    </source>
</evidence>
<dbReference type="Proteomes" id="UP000031668">
    <property type="component" value="Unassembled WGS sequence"/>
</dbReference>
<accession>A0A0C2JJL1</accession>
<dbReference type="AlphaFoldDB" id="A0A0C2JJL1"/>
<dbReference type="EMBL" id="JWZT01002352">
    <property type="protein sequence ID" value="KII69588.1"/>
    <property type="molecule type" value="Genomic_DNA"/>
</dbReference>
<comment type="caution">
    <text evidence="2">The sequence shown here is derived from an EMBL/GenBank/DDBJ whole genome shotgun (WGS) entry which is preliminary data.</text>
</comment>
<keyword evidence="3" id="KW-1185">Reference proteome</keyword>
<organism evidence="2 3">
    <name type="scientific">Thelohanellus kitauei</name>
    <name type="common">Myxosporean</name>
    <dbReference type="NCBI Taxonomy" id="669202"/>
    <lineage>
        <taxon>Eukaryota</taxon>
        <taxon>Metazoa</taxon>
        <taxon>Cnidaria</taxon>
        <taxon>Myxozoa</taxon>
        <taxon>Myxosporea</taxon>
        <taxon>Bivalvulida</taxon>
        <taxon>Platysporina</taxon>
        <taxon>Myxobolidae</taxon>
        <taxon>Thelohanellus</taxon>
    </lineage>
</organism>
<dbReference type="EMBL" id="JWZT01003349">
    <property type="protein sequence ID" value="KII67000.1"/>
    <property type="molecule type" value="Genomic_DNA"/>
</dbReference>